<sequence>MPYRMNEKQFDAVLALDGFDRYDYFVSKSKVADWELLWGVKSDDGWLVPVASEEFDYFPLWPHPEYAQKIVDENFPGHRATEISLEELLEHWLPLFEKSQAKVAVFPDREWTFWCIEPQSLKEELLNEMARYL</sequence>
<dbReference type="KEGG" id="abo:ABO_2586"/>
<dbReference type="STRING" id="393595.ABO_2586"/>
<reference evidence="1 2" key="1">
    <citation type="journal article" date="2006" name="Nat. Biotechnol.">
        <title>Genome sequence of the ubiquitous hydrocarbon-degrading marine bacterium Alcanivorax borkumensis.</title>
        <authorList>
            <person name="Schneiker S."/>
            <person name="Martins dos Santos V.A.P."/>
            <person name="Bartels D."/>
            <person name="Bekel T."/>
            <person name="Brecht M."/>
            <person name="Buhrmester J."/>
            <person name="Chernikova T.N."/>
            <person name="Denaro R."/>
            <person name="Ferrer M."/>
            <person name="Gertler C."/>
            <person name="Goesmann A."/>
            <person name="Golyshina O.V."/>
            <person name="Kaminski F."/>
            <person name="Khachane A.N."/>
            <person name="Lang S."/>
            <person name="Linke B."/>
            <person name="McHardy A.C."/>
            <person name="Meyer F."/>
            <person name="Nechitaylo T."/>
            <person name="Puehler A."/>
            <person name="Regenhardt D."/>
            <person name="Rupp O."/>
            <person name="Sabirova J.S."/>
            <person name="Selbitschka W."/>
            <person name="Yakimov M.M."/>
            <person name="Timmis K.N."/>
            <person name="Vorhoelter F.-J."/>
            <person name="Weidner S."/>
            <person name="Kaiser O."/>
            <person name="Golyshin P.N."/>
        </authorList>
    </citation>
    <scope>NUCLEOTIDE SEQUENCE [LARGE SCALE GENOMIC DNA]</scope>
    <source>
        <strain evidence="2">ATCC 700651 / DSM 11573 / NCIMB 13689 / SK2</strain>
    </source>
</reference>
<dbReference type="InterPro" id="IPR021284">
    <property type="entry name" value="DUF2750"/>
</dbReference>
<proteinExistence type="predicted"/>
<dbReference type="AlphaFoldDB" id="Q0VLB4"/>
<organism evidence="1 2">
    <name type="scientific">Alcanivorax borkumensis (strain ATCC 700651 / DSM 11573 / NCIMB 13689 / SK2)</name>
    <dbReference type="NCBI Taxonomy" id="393595"/>
    <lineage>
        <taxon>Bacteria</taxon>
        <taxon>Pseudomonadati</taxon>
        <taxon>Pseudomonadota</taxon>
        <taxon>Gammaproteobacteria</taxon>
        <taxon>Oceanospirillales</taxon>
        <taxon>Alcanivoracaceae</taxon>
        <taxon>Alcanivorax</taxon>
    </lineage>
</organism>
<dbReference type="HOGENOM" id="CLU_126055_1_0_6"/>
<evidence type="ECO:0000313" key="2">
    <source>
        <dbReference type="Proteomes" id="UP000008871"/>
    </source>
</evidence>
<dbReference type="OrthoDB" id="2936081at2"/>
<gene>
    <name evidence="1" type="ordered locus">ABO_2586</name>
</gene>
<dbReference type="EMBL" id="AM286690">
    <property type="protein sequence ID" value="CAL18034.1"/>
    <property type="molecule type" value="Genomic_DNA"/>
</dbReference>
<dbReference type="RefSeq" id="WP_011589857.1">
    <property type="nucleotide sequence ID" value="NC_008260.1"/>
</dbReference>
<evidence type="ECO:0000313" key="1">
    <source>
        <dbReference type="EMBL" id="CAL18034.1"/>
    </source>
</evidence>
<evidence type="ECO:0008006" key="3">
    <source>
        <dbReference type="Google" id="ProtNLM"/>
    </source>
</evidence>
<dbReference type="Proteomes" id="UP000008871">
    <property type="component" value="Chromosome"/>
</dbReference>
<dbReference type="Pfam" id="PF11042">
    <property type="entry name" value="DUF2750"/>
    <property type="match status" value="1"/>
</dbReference>
<accession>Q0VLB4</accession>
<name>Q0VLB4_ALCBS</name>
<keyword evidence="2" id="KW-1185">Reference proteome</keyword>
<protein>
    <recommendedName>
        <fullName evidence="3">DUF2750 domain-containing protein</fullName>
    </recommendedName>
</protein>